<organism evidence="1 2">
    <name type="scientific">Berkelbacteria bacterium GW2011_GWA2_38_9</name>
    <dbReference type="NCBI Taxonomy" id="1618334"/>
    <lineage>
        <taxon>Bacteria</taxon>
        <taxon>Candidatus Berkelbacteria</taxon>
    </lineage>
</organism>
<sequence length="67" mass="7379">MLKIKKGQAVTIKSSGNCFCPYRGGKGLIVATMKDGCYKVIVQQDDKDLSFLRPTVILKLGNLIFQS</sequence>
<dbReference type="AlphaFoldDB" id="A0A0G0LGJ9"/>
<evidence type="ECO:0000313" key="2">
    <source>
        <dbReference type="Proteomes" id="UP000033934"/>
    </source>
</evidence>
<dbReference type="Proteomes" id="UP000033934">
    <property type="component" value="Unassembled WGS sequence"/>
</dbReference>
<name>A0A0G0LGJ9_9BACT</name>
<evidence type="ECO:0000313" key="1">
    <source>
        <dbReference type="EMBL" id="KKQ87065.1"/>
    </source>
</evidence>
<gene>
    <name evidence="1" type="ORF">UT11_C0057G0006</name>
</gene>
<reference evidence="1 2" key="1">
    <citation type="journal article" date="2015" name="Nature">
        <title>rRNA introns, odd ribosomes, and small enigmatic genomes across a large radiation of phyla.</title>
        <authorList>
            <person name="Brown C.T."/>
            <person name="Hug L.A."/>
            <person name="Thomas B.C."/>
            <person name="Sharon I."/>
            <person name="Castelle C.J."/>
            <person name="Singh A."/>
            <person name="Wilkins M.J."/>
            <person name="Williams K.H."/>
            <person name="Banfield J.F."/>
        </authorList>
    </citation>
    <scope>NUCLEOTIDE SEQUENCE [LARGE SCALE GENOMIC DNA]</scope>
</reference>
<accession>A0A0G0LGJ9</accession>
<dbReference type="EMBL" id="LBVO01000057">
    <property type="protein sequence ID" value="KKQ87065.1"/>
    <property type="molecule type" value="Genomic_DNA"/>
</dbReference>
<proteinExistence type="predicted"/>
<protein>
    <submittedName>
        <fullName evidence="1">Uncharacterized protein</fullName>
    </submittedName>
</protein>
<comment type="caution">
    <text evidence="1">The sequence shown here is derived from an EMBL/GenBank/DDBJ whole genome shotgun (WGS) entry which is preliminary data.</text>
</comment>